<name>A0A915YL79_9BACT</name>
<dbReference type="Proteomes" id="UP001060919">
    <property type="component" value="Chromosome"/>
</dbReference>
<sequence>MTVIQIKHIEDCFDGSSVKELLLSEAISSDLIHALGKTGDLQYFPHFARPFFKIRLHKKLDVKGIEGNDTLRIRLKAPIEVNLKNFIDSLTQLSQ</sequence>
<accession>A0A915YL79</accession>
<keyword evidence="2" id="KW-1185">Reference proteome</keyword>
<dbReference type="KEGG" id="aup:AsAng_0058460"/>
<organism evidence="1 2">
    <name type="scientific">Aureispira anguillae</name>
    <dbReference type="NCBI Taxonomy" id="2864201"/>
    <lineage>
        <taxon>Bacteria</taxon>
        <taxon>Pseudomonadati</taxon>
        <taxon>Bacteroidota</taxon>
        <taxon>Saprospiria</taxon>
        <taxon>Saprospirales</taxon>
        <taxon>Saprospiraceae</taxon>
        <taxon>Aureispira</taxon>
    </lineage>
</organism>
<evidence type="ECO:0000313" key="1">
    <source>
        <dbReference type="EMBL" id="BDS15064.1"/>
    </source>
</evidence>
<reference evidence="1" key="1">
    <citation type="submission" date="2022-09" db="EMBL/GenBank/DDBJ databases">
        <title>Aureispira anguillicida sp. nov., isolated from Leptocephalus of Japanese eel Anguilla japonica.</title>
        <authorList>
            <person name="Yuasa K."/>
            <person name="Mekata T."/>
            <person name="Ikunari K."/>
        </authorList>
    </citation>
    <scope>NUCLEOTIDE SEQUENCE</scope>
    <source>
        <strain evidence="1">EL160426</strain>
    </source>
</reference>
<dbReference type="EMBL" id="AP026867">
    <property type="protein sequence ID" value="BDS15064.1"/>
    <property type="molecule type" value="Genomic_DNA"/>
</dbReference>
<evidence type="ECO:0000313" key="2">
    <source>
        <dbReference type="Proteomes" id="UP001060919"/>
    </source>
</evidence>
<proteinExistence type="predicted"/>
<protein>
    <submittedName>
        <fullName evidence="1">Uncharacterized protein</fullName>
    </submittedName>
</protein>
<dbReference type="RefSeq" id="WP_264790252.1">
    <property type="nucleotide sequence ID" value="NZ_AP026867.1"/>
</dbReference>
<gene>
    <name evidence="1" type="ORF">AsAng_0058460</name>
</gene>
<dbReference type="AlphaFoldDB" id="A0A915YL79"/>